<organism evidence="1 2">
    <name type="scientific">Bifidobacterium dentium (strain ATCC 27534 / DSM 20436 / JCM 1195 / Bd1)</name>
    <dbReference type="NCBI Taxonomy" id="401473"/>
    <lineage>
        <taxon>Bacteria</taxon>
        <taxon>Bacillati</taxon>
        <taxon>Actinomycetota</taxon>
        <taxon>Actinomycetes</taxon>
        <taxon>Bifidobacteriales</taxon>
        <taxon>Bifidobacteriaceae</taxon>
        <taxon>Bifidobacterium</taxon>
    </lineage>
</organism>
<evidence type="ECO:0000313" key="2">
    <source>
        <dbReference type="Proteomes" id="UP000008693"/>
    </source>
</evidence>
<dbReference type="KEGG" id="bde:BDP_0618"/>
<sequence length="37" mass="4199">MNDKQISPKAMLDWVDAMESVEYAEDVLRQADEAGIE</sequence>
<dbReference type="EMBL" id="CP001750">
    <property type="protein sequence ID" value="ADB09284.1"/>
    <property type="molecule type" value="Genomic_DNA"/>
</dbReference>
<accession>D2Q8Z8</accession>
<evidence type="ECO:0000313" key="1">
    <source>
        <dbReference type="EMBL" id="ADB09284.1"/>
    </source>
</evidence>
<dbReference type="AlphaFoldDB" id="D2Q8Z8"/>
<name>D2Q8Z8_BIFDB</name>
<gene>
    <name evidence="1" type="ordered locus">BDP_0618</name>
</gene>
<dbReference type="HOGENOM" id="CLU_3340744_0_0_11"/>
<keyword evidence="2" id="KW-1185">Reference proteome</keyword>
<dbReference type="Proteomes" id="UP000008693">
    <property type="component" value="Chromosome"/>
</dbReference>
<protein>
    <submittedName>
        <fullName evidence="1">Uncharacterized protein</fullName>
    </submittedName>
</protein>
<reference evidence="1 2" key="1">
    <citation type="journal article" date="2009" name="PLoS Genet.">
        <title>The Bifidobacterium dentium Bd1 genome sequence reflects its genetic adaptation to the human oral cavity.</title>
        <authorList>
            <person name="Ventura M."/>
            <person name="Turroni F."/>
            <person name="Zomer A."/>
            <person name="Foroni E."/>
            <person name="Giubellini V."/>
            <person name="Bottacini F."/>
            <person name="Canchaya C."/>
            <person name="Claesson M.J."/>
            <person name="He F."/>
            <person name="Mantzourani M."/>
            <person name="Mulas L."/>
            <person name="Ferrarini A."/>
            <person name="Gao B."/>
            <person name="Delledonne M."/>
            <person name="Henrissat B."/>
            <person name="Coutinho P."/>
            <person name="Oggioni M."/>
            <person name="Gupta R.S."/>
            <person name="Zhang Z."/>
            <person name="Beighton D."/>
            <person name="Fitzgerald G.F."/>
            <person name="O'Toole P.W."/>
            <person name="van Sinderen D."/>
        </authorList>
    </citation>
    <scope>NUCLEOTIDE SEQUENCE [LARGE SCALE GENOMIC DNA]</scope>
    <source>
        <strain evidence="2">ATCC 27534 / DSM 20436 / JCM 1195 / Bd1</strain>
    </source>
</reference>
<proteinExistence type="predicted"/>